<evidence type="ECO:0000313" key="4">
    <source>
        <dbReference type="Proteomes" id="UP001174909"/>
    </source>
</evidence>
<dbReference type="Gene3D" id="3.90.226.10">
    <property type="entry name" value="2-enoyl-CoA Hydratase, Chain A, domain 1"/>
    <property type="match status" value="1"/>
</dbReference>
<dbReference type="GO" id="GO:0003824">
    <property type="term" value="F:catalytic activity"/>
    <property type="evidence" value="ECO:0007669"/>
    <property type="project" value="InterPro"/>
</dbReference>
<dbReference type="Pfam" id="PF00378">
    <property type="entry name" value="ECH_1"/>
    <property type="match status" value="1"/>
</dbReference>
<evidence type="ECO:0000256" key="2">
    <source>
        <dbReference type="RuleBase" id="RU003707"/>
    </source>
</evidence>
<evidence type="ECO:0000313" key="3">
    <source>
        <dbReference type="EMBL" id="CAI8042672.1"/>
    </source>
</evidence>
<organism evidence="3 4">
    <name type="scientific">Geodia barretti</name>
    <name type="common">Barrett's horny sponge</name>
    <dbReference type="NCBI Taxonomy" id="519541"/>
    <lineage>
        <taxon>Eukaryota</taxon>
        <taxon>Metazoa</taxon>
        <taxon>Porifera</taxon>
        <taxon>Demospongiae</taxon>
        <taxon>Heteroscleromorpha</taxon>
        <taxon>Tetractinellida</taxon>
        <taxon>Astrophorina</taxon>
        <taxon>Geodiidae</taxon>
        <taxon>Geodia</taxon>
    </lineage>
</organism>
<dbReference type="NCBIfam" id="NF006588">
    <property type="entry name" value="PRK09120.1"/>
    <property type="match status" value="1"/>
</dbReference>
<reference evidence="3" key="1">
    <citation type="submission" date="2023-03" db="EMBL/GenBank/DDBJ databases">
        <authorList>
            <person name="Steffen K."/>
            <person name="Cardenas P."/>
        </authorList>
    </citation>
    <scope>NUCLEOTIDE SEQUENCE</scope>
</reference>
<dbReference type="PROSITE" id="PS00166">
    <property type="entry name" value="ENOYL_COA_HYDRATASE"/>
    <property type="match status" value="1"/>
</dbReference>
<dbReference type="PANTHER" id="PTHR42964:SF1">
    <property type="entry name" value="POLYKETIDE BIOSYNTHESIS ENOYL-COA HYDRATASE PKSH-RELATED"/>
    <property type="match status" value="1"/>
</dbReference>
<comment type="caution">
    <text evidence="3">The sequence shown here is derived from an EMBL/GenBank/DDBJ whole genome shotgun (WGS) entry which is preliminary data.</text>
</comment>
<dbReference type="InterPro" id="IPR018376">
    <property type="entry name" value="Enoyl-CoA_hyd/isom_CS"/>
</dbReference>
<gene>
    <name evidence="3" type="ORF">GBAR_LOCUS23657</name>
</gene>
<dbReference type="SUPFAM" id="SSF52096">
    <property type="entry name" value="ClpP/crotonase"/>
    <property type="match status" value="1"/>
</dbReference>
<accession>A0AA35X9L0</accession>
<dbReference type="EMBL" id="CASHTH010003280">
    <property type="protein sequence ID" value="CAI8042672.1"/>
    <property type="molecule type" value="Genomic_DNA"/>
</dbReference>
<comment type="similarity">
    <text evidence="1 2">Belongs to the enoyl-CoA hydratase/isomerase family.</text>
</comment>
<dbReference type="Proteomes" id="UP001174909">
    <property type="component" value="Unassembled WGS sequence"/>
</dbReference>
<name>A0AA35X9L0_GEOBA</name>
<dbReference type="InterPro" id="IPR029045">
    <property type="entry name" value="ClpP/crotonase-like_dom_sf"/>
</dbReference>
<dbReference type="AlphaFoldDB" id="A0AA35X9L0"/>
<dbReference type="Gene3D" id="6.10.250.2850">
    <property type="match status" value="1"/>
</dbReference>
<dbReference type="PANTHER" id="PTHR42964">
    <property type="entry name" value="ENOYL-COA HYDRATASE"/>
    <property type="match status" value="1"/>
</dbReference>
<dbReference type="InterPro" id="IPR001753">
    <property type="entry name" value="Enoyl-CoA_hydra/iso"/>
</dbReference>
<keyword evidence="4" id="KW-1185">Reference proteome</keyword>
<protein>
    <submittedName>
        <fullName evidence="3">Hydroxycinnamoyl-CoA hydratase-lyase</fullName>
    </submittedName>
</protein>
<dbReference type="CDD" id="cd06558">
    <property type="entry name" value="crotonase-like"/>
    <property type="match status" value="1"/>
</dbReference>
<evidence type="ECO:0000256" key="1">
    <source>
        <dbReference type="ARBA" id="ARBA00005254"/>
    </source>
</evidence>
<proteinExistence type="inferred from homology"/>
<dbReference type="InterPro" id="IPR051683">
    <property type="entry name" value="Enoyl-CoA_Hydratase/Isomerase"/>
</dbReference>
<dbReference type="GO" id="GO:0008300">
    <property type="term" value="P:isoprenoid catabolic process"/>
    <property type="evidence" value="ECO:0007669"/>
    <property type="project" value="TreeGrafter"/>
</dbReference>
<sequence length="278" mass="31164">MTTKEYKTVLVEKRGRHHLGHPQPSGKADAMSPQLHFDMYDAVTECEGDPETQVMIITGAGSSWCAGQDLKEYFREGDKNQALRRQASWCSQEWRWRKLFTFPKPTIAMVNGFCFGGAFTPLVACDFAIASEDALFGLSEVNWGILPGGLVSRVVTDMMSLRDGLYHAMTGEPFDGKKASEMRLVNYAVPADQLRAETVKLAKKLMEKNPWALRATKQAYKLVRNMDYSQAEDYLAAKGAQIKLQDREDGYDQGIKQFIDDKTYKPGLGPMARVNKAS</sequence>